<evidence type="ECO:0000313" key="6">
    <source>
        <dbReference type="EMBL" id="KAF5350793.1"/>
    </source>
</evidence>
<dbReference type="EMBL" id="JAACJM010000073">
    <property type="protein sequence ID" value="KAF5350793.1"/>
    <property type="molecule type" value="Genomic_DNA"/>
</dbReference>
<feature type="compositionally biased region" description="Polar residues" evidence="4">
    <location>
        <begin position="1067"/>
        <end position="1083"/>
    </location>
</feature>
<name>A0A8H5D085_9AGAR</name>
<organism evidence="6 7">
    <name type="scientific">Tetrapyrgos nigripes</name>
    <dbReference type="NCBI Taxonomy" id="182062"/>
    <lineage>
        <taxon>Eukaryota</taxon>
        <taxon>Fungi</taxon>
        <taxon>Dikarya</taxon>
        <taxon>Basidiomycota</taxon>
        <taxon>Agaricomycotina</taxon>
        <taxon>Agaricomycetes</taxon>
        <taxon>Agaricomycetidae</taxon>
        <taxon>Agaricales</taxon>
        <taxon>Marasmiineae</taxon>
        <taxon>Marasmiaceae</taxon>
        <taxon>Tetrapyrgos</taxon>
    </lineage>
</organism>
<evidence type="ECO:0000259" key="5">
    <source>
        <dbReference type="PROSITE" id="PS50102"/>
    </source>
</evidence>
<comment type="caution">
    <text evidence="6">The sequence shown here is derived from an EMBL/GenBank/DDBJ whole genome shotgun (WGS) entry which is preliminary data.</text>
</comment>
<dbReference type="SUPFAM" id="SSF54928">
    <property type="entry name" value="RNA-binding domain, RBD"/>
    <property type="match status" value="2"/>
</dbReference>
<dbReference type="Proteomes" id="UP000559256">
    <property type="component" value="Unassembled WGS sequence"/>
</dbReference>
<evidence type="ECO:0000256" key="3">
    <source>
        <dbReference type="PROSITE-ProRule" id="PRU00176"/>
    </source>
</evidence>
<dbReference type="SMART" id="SM00360">
    <property type="entry name" value="RRM"/>
    <property type="match status" value="2"/>
</dbReference>
<feature type="region of interest" description="Disordered" evidence="4">
    <location>
        <begin position="1"/>
        <end position="207"/>
    </location>
</feature>
<gene>
    <name evidence="6" type="ORF">D9758_010351</name>
</gene>
<evidence type="ECO:0000256" key="1">
    <source>
        <dbReference type="ARBA" id="ARBA00022737"/>
    </source>
</evidence>
<keyword evidence="1" id="KW-0677">Repeat</keyword>
<dbReference type="PROSITE" id="PS50102">
    <property type="entry name" value="RRM"/>
    <property type="match status" value="2"/>
</dbReference>
<dbReference type="InterPro" id="IPR035979">
    <property type="entry name" value="RBD_domain_sf"/>
</dbReference>
<feature type="compositionally biased region" description="Low complexity" evidence="4">
    <location>
        <begin position="1"/>
        <end position="10"/>
    </location>
</feature>
<dbReference type="OrthoDB" id="271725at2759"/>
<dbReference type="AlphaFoldDB" id="A0A8H5D085"/>
<sequence>MSHSDSAVRAPPSPPDSVPSSPVEKGVLPEISPTSMATTPALHGSPIRTHLPPSPSPKSQSSSPNVTSNTAYTSTRCDHYAGESPFDLGSSSSSGDIAEAEGLMQSLGFSSPQSTASSNGPKELSHDLEEGEVTESLHTLMPTTISVGSLPSPIDNSTTPTPTHTTSVTPAAQSPRSQRERQSSQLGGAIPSSPEVVPSGPVHGVKEAPAAGNLTRLVEPSASLSTLPSTTTFSSLSTLNSASSFYTASSSSTSISSSGSTKDLTKSITIDDAASISPQPSLSVHGIPESGTINLEELTKVPVINSTLNPHAAEHIPTSSSTPALSSSSDKVDGITSSASAPAVSDPNDDDYKTPNVYINGLPPHFPEDQLFDLAAPFGEVKSVRSFTRHVGEKKSGYGFVLFVTVEAAEKCIQSLRRFRNLHPTFSKQVHKIPGLPYTQTGPTWEQDSTVTNTGSGHRAAGASVGSGQTFKSKMEKFSDPNSTNVYMEGLPLSIDEAVSVVFFFFLLFVPLGSLAALVSPHRIKSQRFFQTRLSNPPRIIAFVRLETRSGAEEIIERLHGRMVRGWNDPGSRISVRFADTGEQRELRRTERAIREDDNSPARLTIAQAALLNLRGREQLRSQSGYTAPVIGTTRAESPGAPTANQIYHDFTSNAHDHIVGGYRGSAHDISSAAVALVNAKNVAASMMSNPRSSYNKGQYVQGFGGLNPERRSLNPQMAALLDSLRDNGQPWSASGERYGVNGDSVQSSTRNPHPLGDVDINLGYPSHISTQRPGGGGVAQARSGYTPTEEFILQTHQMGQRRRGGGDQVDINVGVRGYRTQASTLSLPQSQSGSYYSNGSSLPAVLEDDFHSGQAIAPQGASSGQQYAGANRGAGQVQASRVTRGDGESSVQQYTSTPSTQTQVSNRNYNNSSNHNNQAHIRSTTLPPSTTPSANQSRHYQHNSMSVPKSRNVSSDILRTTSQQQQTQTSQSLSSKHRPTPIMNDNDNKPSLGNTTYTTGHRHGYDKSLHLNTDPDYKKPGAGGFNTAHTVYSSSANSFRGDDVYDVPQASPPLVSPALTYTSRGSAATLSPSTPYVGSFPSNGGGFQGQTSEEGVVGDGR</sequence>
<feature type="domain" description="RRM" evidence="5">
    <location>
        <begin position="355"/>
        <end position="429"/>
    </location>
</feature>
<feature type="compositionally biased region" description="Polar residues" evidence="4">
    <location>
        <begin position="141"/>
        <end position="157"/>
    </location>
</feature>
<feature type="compositionally biased region" description="Low complexity" evidence="4">
    <location>
        <begin position="890"/>
        <end position="934"/>
    </location>
</feature>
<feature type="compositionally biased region" description="Low complexity" evidence="4">
    <location>
        <begin position="158"/>
        <end position="176"/>
    </location>
</feature>
<dbReference type="Gene3D" id="3.30.70.330">
    <property type="match status" value="2"/>
</dbReference>
<dbReference type="Pfam" id="PF00076">
    <property type="entry name" value="RRM_1"/>
    <property type="match status" value="1"/>
</dbReference>
<proteinExistence type="predicted"/>
<keyword evidence="7" id="KW-1185">Reference proteome</keyword>
<feature type="domain" description="RRM" evidence="5">
    <location>
        <begin position="484"/>
        <end position="581"/>
    </location>
</feature>
<dbReference type="GO" id="GO:0003723">
    <property type="term" value="F:RNA binding"/>
    <property type="evidence" value="ECO:0007669"/>
    <property type="project" value="UniProtKB-UniRule"/>
</dbReference>
<dbReference type="InterPro" id="IPR000504">
    <property type="entry name" value="RRM_dom"/>
</dbReference>
<feature type="region of interest" description="Disordered" evidence="4">
    <location>
        <begin position="856"/>
        <end position="1007"/>
    </location>
</feature>
<dbReference type="InterPro" id="IPR012677">
    <property type="entry name" value="Nucleotide-bd_a/b_plait_sf"/>
</dbReference>
<feature type="compositionally biased region" description="Low complexity" evidence="4">
    <location>
        <begin position="961"/>
        <end position="975"/>
    </location>
</feature>
<accession>A0A8H5D085</accession>
<evidence type="ECO:0000256" key="4">
    <source>
        <dbReference type="SAM" id="MobiDB-lite"/>
    </source>
</evidence>
<protein>
    <recommendedName>
        <fullName evidence="5">RRM domain-containing protein</fullName>
    </recommendedName>
</protein>
<feature type="compositionally biased region" description="Polar residues" evidence="4">
    <location>
        <begin position="984"/>
        <end position="1000"/>
    </location>
</feature>
<feature type="region of interest" description="Disordered" evidence="4">
    <location>
        <begin position="312"/>
        <end position="355"/>
    </location>
</feature>
<dbReference type="PANTHER" id="PTHR24012">
    <property type="entry name" value="RNA BINDING PROTEIN"/>
    <property type="match status" value="1"/>
</dbReference>
<feature type="compositionally biased region" description="Polar residues" evidence="4">
    <location>
        <begin position="65"/>
        <end position="75"/>
    </location>
</feature>
<evidence type="ECO:0000313" key="7">
    <source>
        <dbReference type="Proteomes" id="UP000559256"/>
    </source>
</evidence>
<evidence type="ECO:0000256" key="2">
    <source>
        <dbReference type="ARBA" id="ARBA00022884"/>
    </source>
</evidence>
<feature type="region of interest" description="Disordered" evidence="4">
    <location>
        <begin position="1067"/>
        <end position="1102"/>
    </location>
</feature>
<keyword evidence="2 3" id="KW-0694">RNA-binding</keyword>
<feature type="compositionally biased region" description="Low complexity" evidence="4">
    <location>
        <begin position="191"/>
        <end position="203"/>
    </location>
</feature>
<reference evidence="6 7" key="1">
    <citation type="journal article" date="2020" name="ISME J.">
        <title>Uncovering the hidden diversity of litter-decomposition mechanisms in mushroom-forming fungi.</title>
        <authorList>
            <person name="Floudas D."/>
            <person name="Bentzer J."/>
            <person name="Ahren D."/>
            <person name="Johansson T."/>
            <person name="Persson P."/>
            <person name="Tunlid A."/>
        </authorList>
    </citation>
    <scope>NUCLEOTIDE SEQUENCE [LARGE SCALE GENOMIC DNA]</scope>
    <source>
        <strain evidence="6 7">CBS 291.85</strain>
    </source>
</reference>
<feature type="compositionally biased region" description="Low complexity" evidence="4">
    <location>
        <begin position="317"/>
        <end position="329"/>
    </location>
</feature>
<feature type="compositionally biased region" description="Polar residues" evidence="4">
    <location>
        <begin position="107"/>
        <end position="120"/>
    </location>
</feature>
<feature type="compositionally biased region" description="Polar residues" evidence="4">
    <location>
        <begin position="935"/>
        <end position="960"/>
    </location>
</feature>